<evidence type="ECO:0000313" key="11">
    <source>
        <dbReference type="EMBL" id="EBO1897924.1"/>
    </source>
</evidence>
<dbReference type="Proteomes" id="UP000839714">
    <property type="component" value="Unassembled WGS sequence"/>
</dbReference>
<reference evidence="27" key="2">
    <citation type="submission" date="2018-07" db="EMBL/GenBank/DDBJ databases">
        <authorList>
            <consortium name="PulseNet: The National Subtyping Network for Foodborne Disease Surveillance"/>
            <person name="Tarr C.L."/>
            <person name="Trees E."/>
            <person name="Katz L.S."/>
            <person name="Carleton-Romer H.A."/>
            <person name="Stroika S."/>
            <person name="Kucerova Z."/>
            <person name="Roache K.F."/>
            <person name="Sabol A.L."/>
            <person name="Besser J."/>
            <person name="Gerner-Smidt P."/>
        </authorList>
    </citation>
    <scope>NUCLEOTIDE SEQUENCE</scope>
    <source>
        <strain evidence="17">PNUSAS000719</strain>
        <strain evidence="27">PNUSAS013139</strain>
    </source>
</reference>
<comment type="caution">
    <text evidence="27">The sequence shown here is derived from an EMBL/GenBank/DDBJ whole genome shotgun (WGS) entry which is preliminary data.</text>
</comment>
<dbReference type="EMBL" id="AAMIOR010000046">
    <property type="protein sequence ID" value="EDH7234609.1"/>
    <property type="molecule type" value="Genomic_DNA"/>
</dbReference>
<evidence type="ECO:0000313" key="9">
    <source>
        <dbReference type="EMBL" id="EBO1575676.1"/>
    </source>
</evidence>
<evidence type="ECO:0000313" key="24">
    <source>
        <dbReference type="EMBL" id="EDG8426110.1"/>
    </source>
</evidence>
<evidence type="ECO:0000313" key="29">
    <source>
        <dbReference type="EMBL" id="EDI2828341.1"/>
    </source>
</evidence>
<dbReference type="EMBL" id="AAGDVA010000069">
    <property type="protein sequence ID" value="EBM8193324.1"/>
    <property type="molecule type" value="Genomic_DNA"/>
</dbReference>
<dbReference type="EMBL" id="AAGDUG010000137">
    <property type="protein sequence ID" value="EBM8104864.1"/>
    <property type="molecule type" value="Genomic_DNA"/>
</dbReference>
<dbReference type="EMBL" id="AAGFNW010000069">
    <property type="protein sequence ID" value="EBN3586070.1"/>
    <property type="molecule type" value="Genomic_DNA"/>
</dbReference>
<dbReference type="EMBL" id="AAMHWT010000031">
    <property type="protein sequence ID" value="EDH5130187.1"/>
    <property type="molecule type" value="Genomic_DNA"/>
</dbReference>
<dbReference type="EMBL" id="AAGHQA010000077">
    <property type="protein sequence ID" value="EBO1634512.1"/>
    <property type="molecule type" value="Genomic_DNA"/>
</dbReference>
<evidence type="ECO:0000313" key="14">
    <source>
        <dbReference type="EMBL" id="EBO2758499.1"/>
    </source>
</evidence>
<dbReference type="EMBL" id="AAMHPQ010000041">
    <property type="protein sequence ID" value="EDH4308466.1"/>
    <property type="molecule type" value="Genomic_DNA"/>
</dbReference>
<sequence>STPRFLTVMWMRTISRTALLCLPTLLAVHFWADCTQR</sequence>
<evidence type="ECO:0000313" key="13">
    <source>
        <dbReference type="EMBL" id="EBO2495823.1"/>
    </source>
</evidence>
<evidence type="ECO:0000313" key="7">
    <source>
        <dbReference type="EMBL" id="EBN3586070.1"/>
    </source>
</evidence>
<evidence type="ECO:0000313" key="8">
    <source>
        <dbReference type="EMBL" id="EBO1205759.1"/>
    </source>
</evidence>
<dbReference type="EMBL" id="AAGDWY010000049">
    <property type="protein sequence ID" value="EBM8423426.1"/>
    <property type="molecule type" value="Genomic_DNA"/>
</dbReference>
<evidence type="ECO:0000313" key="32">
    <source>
        <dbReference type="EMBL" id="EDI5307189.1"/>
    </source>
</evidence>
<evidence type="ECO:0000313" key="21">
    <source>
        <dbReference type="EMBL" id="EDF3875303.1"/>
    </source>
</evidence>
<evidence type="ECO:0000313" key="22">
    <source>
        <dbReference type="EMBL" id="EDG7392446.1"/>
    </source>
</evidence>
<dbReference type="EMBL" id="AAGEBN010000048">
    <property type="protein sequence ID" value="EBM8871660.1"/>
    <property type="molecule type" value="Genomic_DNA"/>
</dbReference>
<dbReference type="EMBL" id="AAGHMS010000093">
    <property type="protein sequence ID" value="EBO1205759.1"/>
    <property type="molecule type" value="Genomic_DNA"/>
</dbReference>
<dbReference type="EMBL" id="AAGIAU010000029">
    <property type="protein sequence ID" value="EBO2914041.1"/>
    <property type="molecule type" value="Genomic_DNA"/>
</dbReference>
<dbReference type="EMBL" id="AAMFEG010000033">
    <property type="protein sequence ID" value="EDG7392446.1"/>
    <property type="molecule type" value="Genomic_DNA"/>
</dbReference>
<dbReference type="EMBL" id="AAMKKX010000039">
    <property type="protein sequence ID" value="EDI2828341.1"/>
    <property type="molecule type" value="Genomic_DNA"/>
</dbReference>
<evidence type="ECO:0000313" key="31">
    <source>
        <dbReference type="EMBL" id="EDI4078307.1"/>
    </source>
</evidence>
<dbReference type="EMBL" id="AAMLHW010000033">
    <property type="protein sequence ID" value="EDI5307189.1"/>
    <property type="molecule type" value="Genomic_DNA"/>
</dbReference>
<accession>A0A5T7EAV4</accession>
<evidence type="ECO:0000313" key="10">
    <source>
        <dbReference type="EMBL" id="EBO1634512.1"/>
    </source>
</evidence>
<dbReference type="EMBL" id="AAMFMM010000046">
    <property type="protein sequence ID" value="EDG8352653.1"/>
    <property type="molecule type" value="Genomic_DNA"/>
</dbReference>
<organism evidence="27">
    <name type="scientific">Salmonella enterica subsp. enterica serovar Kentucky</name>
    <dbReference type="NCBI Taxonomy" id="192955"/>
    <lineage>
        <taxon>Bacteria</taxon>
        <taxon>Pseudomonadati</taxon>
        <taxon>Pseudomonadota</taxon>
        <taxon>Gammaproteobacteria</taxon>
        <taxon>Enterobacterales</taxon>
        <taxon>Enterobacteriaceae</taxon>
        <taxon>Salmonella</taxon>
    </lineage>
</organism>
<dbReference type="EMBL" id="AALKSI010000064">
    <property type="protein sequence ID" value="EDA6270115.1"/>
    <property type="molecule type" value="Genomic_DNA"/>
</dbReference>
<dbReference type="EMBL" id="AAGHXH010000048">
    <property type="protein sequence ID" value="EBO2495823.1"/>
    <property type="molecule type" value="Genomic_DNA"/>
</dbReference>
<dbReference type="EMBL" id="AALOWW010000034">
    <property type="protein sequence ID" value="EDB8563556.1"/>
    <property type="molecule type" value="Genomic_DNA"/>
</dbReference>
<name>A0A5T7EAV4_SALET</name>
<evidence type="ECO:0000313" key="19">
    <source>
        <dbReference type="EMBL" id="EDB8563556.1"/>
    </source>
</evidence>
<protein>
    <submittedName>
        <fullName evidence="27">ImpB/mucB/samB family protein</fullName>
    </submittedName>
</protein>
<evidence type="ECO:0000313" key="1">
    <source>
        <dbReference type="EMBL" id="EBM8104864.1"/>
    </source>
</evidence>
<evidence type="ECO:0000313" key="15">
    <source>
        <dbReference type="EMBL" id="EBO2914041.1"/>
    </source>
</evidence>
<dbReference type="EMBL" id="AAMKTN010000061">
    <property type="protein sequence ID" value="EDI3731416.1"/>
    <property type="molecule type" value="Genomic_DNA"/>
</dbReference>
<proteinExistence type="predicted"/>
<evidence type="ECO:0000313" key="6">
    <source>
        <dbReference type="EMBL" id="EBN0512968.1"/>
    </source>
</evidence>
<evidence type="ECO:0000313" key="2">
    <source>
        <dbReference type="EMBL" id="EBM8193324.1"/>
    </source>
</evidence>
<evidence type="ECO:0000313" key="26">
    <source>
        <dbReference type="EMBL" id="EDH5130187.1"/>
    </source>
</evidence>
<evidence type="ECO:0000313" key="28">
    <source>
        <dbReference type="EMBL" id="EDH8544521.1"/>
    </source>
</evidence>
<dbReference type="EMBL" id="AAGHSH010000088">
    <property type="protein sequence ID" value="EBO1897924.1"/>
    <property type="molecule type" value="Genomic_DNA"/>
</dbReference>
<evidence type="ECO:0000313" key="27">
    <source>
        <dbReference type="EMBL" id="EDH7234609.1"/>
    </source>
</evidence>
<evidence type="ECO:0000313" key="3">
    <source>
        <dbReference type="EMBL" id="EBM8423426.1"/>
    </source>
</evidence>
<evidence type="ECO:0000313" key="20">
    <source>
        <dbReference type="EMBL" id="EDC6717441.1"/>
    </source>
</evidence>
<gene>
    <name evidence="16" type="ORF">AKH67_24515</name>
    <name evidence="6" type="ORF">ALX47_23980</name>
    <name evidence="17" type="ORF">ALZ48_23895</name>
    <name evidence="7" type="ORF">ASH16_24550</name>
    <name evidence="18" type="ORF">AYO62_24800</name>
    <name evidence="21" type="ORF">B0D29_24715</name>
    <name evidence="22" type="ORF">B9R05_23515</name>
    <name evidence="19" type="ORF">BCP44_23880</name>
    <name evidence="20" type="ORF">BH531_23980</name>
    <name evidence="23" type="ORF">CAH52_23890</name>
    <name evidence="24" type="ORF">CAH86_24595</name>
    <name evidence="26" type="ORF">CB071_23745</name>
    <name evidence="25" type="ORF">CBQ06_23095</name>
    <name evidence="27" type="ORF">CBZ91_23560</name>
    <name evidence="28" type="ORF">CCW64_23435</name>
    <name evidence="29" type="ORF">CDJ86_24650</name>
    <name evidence="32" type="ORF">CE351_23580</name>
    <name evidence="30" type="ORF">CEB89_24140</name>
    <name evidence="31" type="ORF">CED36_23425</name>
    <name evidence="8" type="ORF">D6J12_22820</name>
    <name evidence="2" type="ORF">E2K49_24220</name>
    <name evidence="11" type="ORF">E2K50_24030</name>
    <name evidence="12" type="ORF">E3B48_23700</name>
    <name evidence="3" type="ORF">E4J19_23735</name>
    <name evidence="9" type="ORF">EIC51_24075</name>
    <name evidence="10" type="ORF">EOV29_23055</name>
    <name evidence="1" type="ORF">EYU37_21840</name>
    <name evidence="4" type="ORF">FA713_23565</name>
    <name evidence="13" type="ORF">FA719_23955</name>
    <name evidence="14" type="ORF">FDQ73_23795</name>
    <name evidence="5" type="ORF">GL28_24050</name>
    <name evidence="15" type="ORF">JF21_23875</name>
</gene>
<evidence type="ECO:0000313" key="16">
    <source>
        <dbReference type="EMBL" id="ECW6045589.1"/>
    </source>
</evidence>
<evidence type="ECO:0000313" key="25">
    <source>
        <dbReference type="EMBL" id="EDH4308466.1"/>
    </source>
</evidence>
<dbReference type="EMBL" id="AAMKVI010000048">
    <property type="protein sequence ID" value="EDI4078307.1"/>
    <property type="molecule type" value="Genomic_DNA"/>
</dbReference>
<evidence type="ECO:0000313" key="30">
    <source>
        <dbReference type="EMBL" id="EDI3731416.1"/>
    </source>
</evidence>
<dbReference type="EMBL" id="AAGHZM010000082">
    <property type="protein sequence ID" value="EBO2758499.1"/>
    <property type="molecule type" value="Genomic_DNA"/>
</dbReference>
<dbReference type="Proteomes" id="UP000839916">
    <property type="component" value="Unassembled WGS sequence"/>
</dbReference>
<dbReference type="EMBL" id="AAGEHN010000046">
    <property type="protein sequence ID" value="EBM9689371.1"/>
    <property type="molecule type" value="Genomic_DNA"/>
</dbReference>
<evidence type="ECO:0000313" key="17">
    <source>
        <dbReference type="EMBL" id="ECW9638217.1"/>
    </source>
</evidence>
<evidence type="ECO:0000313" key="4">
    <source>
        <dbReference type="EMBL" id="EBM8871660.1"/>
    </source>
</evidence>
<dbReference type="EMBL" id="AAGHPP010000088">
    <property type="protein sequence ID" value="EBO1575676.1"/>
    <property type="molecule type" value="Genomic_DNA"/>
</dbReference>
<feature type="non-terminal residue" evidence="27">
    <location>
        <position position="1"/>
    </location>
</feature>
<reference evidence="18" key="1">
    <citation type="submission" date="2018-07" db="EMBL/GenBank/DDBJ databases">
        <authorList>
            <consortium name="NARMS: The National Antimicrobial Resistance Monitoring System"/>
        </authorList>
    </citation>
    <scope>NUCLEOTIDE SEQUENCE</scope>
    <source>
        <strain evidence="19">CVM N58670</strain>
        <strain evidence="20">CVM N62967</strain>
        <strain evidence="18">FSIS1505221</strain>
    </source>
</reference>
<evidence type="ECO:0000313" key="18">
    <source>
        <dbReference type="EMBL" id="EDA6270115.1"/>
    </source>
</evidence>
<evidence type="ECO:0000313" key="5">
    <source>
        <dbReference type="EMBL" id="EBM9689371.1"/>
    </source>
</evidence>
<evidence type="ECO:0000313" key="23">
    <source>
        <dbReference type="EMBL" id="EDG8352653.1"/>
    </source>
</evidence>
<dbReference type="EMBL" id="AALRRQ010000036">
    <property type="protein sequence ID" value="EDC6717441.1"/>
    <property type="molecule type" value="Genomic_DNA"/>
</dbReference>
<dbReference type="EMBL" id="AAGEON010000031">
    <property type="protein sequence ID" value="EBN0512968.1"/>
    <property type="molecule type" value="Genomic_DNA"/>
</dbReference>
<dbReference type="EMBL" id="AAMARF010000055">
    <property type="protein sequence ID" value="EDF3875303.1"/>
    <property type="molecule type" value="Genomic_DNA"/>
</dbReference>
<reference evidence="1" key="3">
    <citation type="submission" date="2019-06" db="EMBL/GenBank/DDBJ databases">
        <authorList>
            <consortium name="GenomeTrakr network: Whole genome sequencing for foodborne pathogen traceback"/>
        </authorList>
    </citation>
    <scope>NUCLEOTIDE SEQUENCE</scope>
    <source>
        <strain evidence="16">15MN00359</strain>
        <strain evidence="6">CVM-N15245</strain>
        <strain evidence="5">FL-NRM019</strain>
        <strain evidence="9">FSIS11807908</strain>
        <strain evidence="8">FSIS11814114</strain>
        <strain evidence="2">FSIS11918347</strain>
        <strain evidence="11">FSIS11918574</strain>
        <strain evidence="12">FSIS11918976</strain>
        <strain evidence="22">FSIS1700278</strain>
        <strain evidence="24">FSIS1700345</strain>
        <strain evidence="23">FSIS1700407</strain>
        <strain evidence="25">FSIS1700727</strain>
        <strain evidence="26">FSIS1700879</strain>
        <strain evidence="28">FSIS1701118</strain>
        <strain evidence="29">FSIS1701380</strain>
        <strain evidence="31">FSIS1701544</strain>
        <strain evidence="30">FSIS1702151</strain>
        <strain evidence="32">FSIS1702153</strain>
        <strain evidence="21">FSIS1709877</strain>
        <strain evidence="10">FSIS21823107</strain>
        <strain evidence="1">FSIS21923521</strain>
        <strain evidence="13">FSIS21924037</strain>
        <strain evidence="4">FSIS21924041</strain>
        <strain evidence="14">FSIS21924205</strain>
        <strain evidence="3">FSIS31901700</strain>
        <strain evidence="7">NY-N19883</strain>
        <strain evidence="15">WAPHL_SAL-A00479</strain>
    </source>
</reference>
<dbReference type="EMBL" id="AAMJAQ010000067">
    <property type="protein sequence ID" value="EDH8544521.1"/>
    <property type="molecule type" value="Genomic_DNA"/>
</dbReference>
<dbReference type="EMBL" id="AAMFMX010000066">
    <property type="protein sequence ID" value="EDG8426110.1"/>
    <property type="molecule type" value="Genomic_DNA"/>
</dbReference>
<dbReference type="AlphaFoldDB" id="A0A5T7EAV4"/>
<dbReference type="EMBL" id="AAGHTB010000064">
    <property type="protein sequence ID" value="EBO2052064.1"/>
    <property type="molecule type" value="Genomic_DNA"/>
</dbReference>
<dbReference type="EMBL" id="AAKYEZ010000028">
    <property type="protein sequence ID" value="ECW9638217.1"/>
    <property type="molecule type" value="Genomic_DNA"/>
</dbReference>
<evidence type="ECO:0000313" key="12">
    <source>
        <dbReference type="EMBL" id="EBO2052064.1"/>
    </source>
</evidence>
<dbReference type="EMBL" id="AAKWYY010000026">
    <property type="protein sequence ID" value="ECW6045589.1"/>
    <property type="molecule type" value="Genomic_DNA"/>
</dbReference>